<name>W9C989_SCLBF</name>
<evidence type="ECO:0000256" key="3">
    <source>
        <dbReference type="ARBA" id="ARBA00022989"/>
    </source>
</evidence>
<evidence type="ECO:0000259" key="7">
    <source>
        <dbReference type="Pfam" id="PF02656"/>
    </source>
</evidence>
<dbReference type="PANTHER" id="PTHR34187:SF1">
    <property type="entry name" value="DUF202 DOMAIN-CONTAINING PROTEIN"/>
    <property type="match status" value="1"/>
</dbReference>
<feature type="transmembrane region" description="Helical" evidence="6">
    <location>
        <begin position="97"/>
        <end position="118"/>
    </location>
</feature>
<feature type="transmembrane region" description="Helical" evidence="6">
    <location>
        <begin position="177"/>
        <end position="201"/>
    </location>
</feature>
<dbReference type="Proteomes" id="UP000019487">
    <property type="component" value="Unassembled WGS sequence"/>
</dbReference>
<evidence type="ECO:0000313" key="8">
    <source>
        <dbReference type="EMBL" id="ESZ91434.1"/>
    </source>
</evidence>
<evidence type="ECO:0000256" key="1">
    <source>
        <dbReference type="ARBA" id="ARBA00004127"/>
    </source>
</evidence>
<feature type="transmembrane region" description="Helical" evidence="6">
    <location>
        <begin position="130"/>
        <end position="156"/>
    </location>
</feature>
<protein>
    <recommendedName>
        <fullName evidence="7">DUF202 domain-containing protein</fullName>
    </recommendedName>
</protein>
<evidence type="ECO:0000256" key="5">
    <source>
        <dbReference type="SAM" id="MobiDB-lite"/>
    </source>
</evidence>
<dbReference type="STRING" id="1432307.W9C989"/>
<dbReference type="HOGENOM" id="CLU_053359_1_3_1"/>
<dbReference type="InterPro" id="IPR052053">
    <property type="entry name" value="IM_YidH-like"/>
</dbReference>
<feature type="region of interest" description="Disordered" evidence="5">
    <location>
        <begin position="1"/>
        <end position="28"/>
    </location>
</feature>
<keyword evidence="3 6" id="KW-1133">Transmembrane helix</keyword>
<keyword evidence="4 6" id="KW-0472">Membrane</keyword>
<organism evidence="8 9">
    <name type="scientific">Sclerotinia borealis (strain F-4128)</name>
    <dbReference type="NCBI Taxonomy" id="1432307"/>
    <lineage>
        <taxon>Eukaryota</taxon>
        <taxon>Fungi</taxon>
        <taxon>Dikarya</taxon>
        <taxon>Ascomycota</taxon>
        <taxon>Pezizomycotina</taxon>
        <taxon>Leotiomycetes</taxon>
        <taxon>Helotiales</taxon>
        <taxon>Sclerotiniaceae</taxon>
        <taxon>Sclerotinia</taxon>
    </lineage>
</organism>
<gene>
    <name evidence="8" type="ORF">SBOR_8181</name>
</gene>
<keyword evidence="9" id="KW-1185">Reference proteome</keyword>
<sequence>MVEASNHRQSTEEPAEPPELSSPERDQWESTELSELAHIRQNYTYASSTHALGPGSTAPTGFFGQLTYGVSKFWKHQISVTVDHVACRDHLALERTFLAYLRTSLALSMLGVSIAQLFRLQHSPTPNPLIGFFVLGKPLACICQVAAITTLLIGIIRSWRHQNAIVRGKALSGGFEVIFIGVGFFFIFLTFLILLVAVDIIKEDLKSDK</sequence>
<evidence type="ECO:0000256" key="6">
    <source>
        <dbReference type="SAM" id="Phobius"/>
    </source>
</evidence>
<keyword evidence="2 6" id="KW-0812">Transmembrane</keyword>
<dbReference type="OrthoDB" id="199599at2759"/>
<feature type="compositionally biased region" description="Basic and acidic residues" evidence="5">
    <location>
        <begin position="1"/>
        <end position="11"/>
    </location>
</feature>
<evidence type="ECO:0000256" key="2">
    <source>
        <dbReference type="ARBA" id="ARBA00022692"/>
    </source>
</evidence>
<dbReference type="GO" id="GO:0012505">
    <property type="term" value="C:endomembrane system"/>
    <property type="evidence" value="ECO:0007669"/>
    <property type="project" value="UniProtKB-SubCell"/>
</dbReference>
<comment type="subcellular location">
    <subcellularLocation>
        <location evidence="1">Endomembrane system</location>
        <topology evidence="1">Multi-pass membrane protein</topology>
    </subcellularLocation>
</comment>
<accession>W9C989</accession>
<reference evidence="8 9" key="1">
    <citation type="journal article" date="2014" name="Genome Announc.">
        <title>Draft genome sequence of Sclerotinia borealis, a psychrophilic plant pathogenic fungus.</title>
        <authorList>
            <person name="Mardanov A.V."/>
            <person name="Beletsky A.V."/>
            <person name="Kadnikov V.V."/>
            <person name="Ignatov A.N."/>
            <person name="Ravin N.V."/>
        </authorList>
    </citation>
    <scope>NUCLEOTIDE SEQUENCE [LARGE SCALE GENOMIC DNA]</scope>
    <source>
        <strain evidence="9">F-4157</strain>
    </source>
</reference>
<dbReference type="Pfam" id="PF02656">
    <property type="entry name" value="DUF202"/>
    <property type="match status" value="1"/>
</dbReference>
<evidence type="ECO:0000313" key="9">
    <source>
        <dbReference type="Proteomes" id="UP000019487"/>
    </source>
</evidence>
<dbReference type="AlphaFoldDB" id="W9C989"/>
<dbReference type="InterPro" id="IPR003807">
    <property type="entry name" value="DUF202"/>
</dbReference>
<dbReference type="EMBL" id="AYSA01000498">
    <property type="protein sequence ID" value="ESZ91434.1"/>
    <property type="molecule type" value="Genomic_DNA"/>
</dbReference>
<feature type="domain" description="DUF202" evidence="7">
    <location>
        <begin position="88"/>
        <end position="163"/>
    </location>
</feature>
<proteinExistence type="predicted"/>
<evidence type="ECO:0000256" key="4">
    <source>
        <dbReference type="ARBA" id="ARBA00023136"/>
    </source>
</evidence>
<dbReference type="PANTHER" id="PTHR34187">
    <property type="entry name" value="FGR18P"/>
    <property type="match status" value="1"/>
</dbReference>
<comment type="caution">
    <text evidence="8">The sequence shown here is derived from an EMBL/GenBank/DDBJ whole genome shotgun (WGS) entry which is preliminary data.</text>
</comment>